<dbReference type="InterPro" id="IPR032736">
    <property type="entry name" value="Hinderin"/>
</dbReference>
<dbReference type="OMA" id="YGTATHY"/>
<dbReference type="PANTHER" id="PTHR28375:SF1">
    <property type="entry name" value="PROTEIN HINDERIN"/>
    <property type="match status" value="1"/>
</dbReference>
<proteinExistence type="predicted"/>
<organism evidence="2 3">
    <name type="scientific">Sphenodon punctatus</name>
    <name type="common">Tuatara</name>
    <name type="synonym">Hatteria punctata</name>
    <dbReference type="NCBI Taxonomy" id="8508"/>
    <lineage>
        <taxon>Eukaryota</taxon>
        <taxon>Metazoa</taxon>
        <taxon>Chordata</taxon>
        <taxon>Craniata</taxon>
        <taxon>Vertebrata</taxon>
        <taxon>Euteleostomi</taxon>
        <taxon>Lepidosauria</taxon>
        <taxon>Sphenodontia</taxon>
        <taxon>Sphenodontidae</taxon>
        <taxon>Sphenodon</taxon>
    </lineage>
</organism>
<feature type="compositionally biased region" description="Polar residues" evidence="1">
    <location>
        <begin position="151"/>
        <end position="162"/>
    </location>
</feature>
<reference evidence="2" key="1">
    <citation type="submission" date="2025-08" db="UniProtKB">
        <authorList>
            <consortium name="Ensembl"/>
        </authorList>
    </citation>
    <scope>IDENTIFICATION</scope>
</reference>
<dbReference type="Ensembl" id="ENSSPUT00000019810.1">
    <property type="protein sequence ID" value="ENSSPUP00000018595.1"/>
    <property type="gene ID" value="ENSSPUG00000014348.1"/>
</dbReference>
<sequence>MPNQKSPCQPPLMELDGSYLSTVRPQTHRNSKTSKSGSPTLMSLSQHCRNNCNHGMAAHYTHQEDVNACQEENGLHSKCNNMRPSAKQRDPFHTKMAHDVGPGMNGCQGTCRHQMSRGCGYPSPQSSDRVHVQKSHPISYPPDYPRFTRDSGPNDSMDSGSKGTERSKKLSEEKRQQLMLQKMELEIEKERLQNLLAKQEAKLLLKQQQLHQSRLAYHRFRGQACNSEELLIDEVLIQPGSPTPILNGTVLSSAKTKCDGSLPKTPASGKACQLHGSTGGNGSGRKTVGFSANVEEEALWIHTKKESSRPRKGTASGSRKDAATSPVLTRSQKELVTTATSPIQHDTSR</sequence>
<feature type="region of interest" description="Disordered" evidence="1">
    <location>
        <begin position="301"/>
        <end position="349"/>
    </location>
</feature>
<feature type="compositionally biased region" description="Polar residues" evidence="1">
    <location>
        <begin position="326"/>
        <end position="349"/>
    </location>
</feature>
<dbReference type="GeneTree" id="ENSGT00950000185363"/>
<feature type="region of interest" description="Disordered" evidence="1">
    <location>
        <begin position="114"/>
        <end position="173"/>
    </location>
</feature>
<evidence type="ECO:0008006" key="4">
    <source>
        <dbReference type="Google" id="ProtNLM"/>
    </source>
</evidence>
<protein>
    <recommendedName>
        <fullName evidence="4">KIAA1328</fullName>
    </recommendedName>
</protein>
<feature type="compositionally biased region" description="Basic and acidic residues" evidence="1">
    <location>
        <begin position="163"/>
        <end position="173"/>
    </location>
</feature>
<dbReference type="AlphaFoldDB" id="A0A8D0HA51"/>
<dbReference type="Proteomes" id="UP000694392">
    <property type="component" value="Unplaced"/>
</dbReference>
<evidence type="ECO:0000313" key="3">
    <source>
        <dbReference type="Proteomes" id="UP000694392"/>
    </source>
</evidence>
<evidence type="ECO:0000256" key="1">
    <source>
        <dbReference type="SAM" id="MobiDB-lite"/>
    </source>
</evidence>
<evidence type="ECO:0000313" key="2">
    <source>
        <dbReference type="Ensembl" id="ENSSPUP00000018595.1"/>
    </source>
</evidence>
<name>A0A8D0HA51_SPHPU</name>
<feature type="region of interest" description="Disordered" evidence="1">
    <location>
        <begin position="261"/>
        <end position="286"/>
    </location>
</feature>
<keyword evidence="3" id="KW-1185">Reference proteome</keyword>
<reference evidence="2" key="2">
    <citation type="submission" date="2025-09" db="UniProtKB">
        <authorList>
            <consortium name="Ensembl"/>
        </authorList>
    </citation>
    <scope>IDENTIFICATION</scope>
</reference>
<dbReference type="Pfam" id="PF15369">
    <property type="entry name" value="KIAA1328"/>
    <property type="match status" value="1"/>
</dbReference>
<accession>A0A8D0HA51</accession>
<dbReference type="PANTHER" id="PTHR28375">
    <property type="entry name" value="PROTEIN HINDERIN"/>
    <property type="match status" value="1"/>
</dbReference>